<name>A0A9Q0L5H9_ANAIG</name>
<protein>
    <submittedName>
        <fullName evidence="2">Uncharacterized protein</fullName>
    </submittedName>
</protein>
<dbReference type="AlphaFoldDB" id="A0A9Q0L5H9"/>
<accession>A0A9Q0L5H9</accession>
<feature type="region of interest" description="Disordered" evidence="1">
    <location>
        <begin position="33"/>
        <end position="54"/>
    </location>
</feature>
<dbReference type="EMBL" id="JAPDFW010000147">
    <property type="protein sequence ID" value="KAJ5066318.1"/>
    <property type="molecule type" value="Genomic_DNA"/>
</dbReference>
<sequence>MNKNDKFVLFIDVKQNEMKSFYEMKMMIDHKFSESNNNNNENENENNNNNNNNQNEIEIENENLIISKGKSCYVIFIIHLLPNYKKKFNFSFNFEKNWEYSYQDTFTKEVEIPNPNLTESIDYFEELKKFGKLKSICEQMMIDKISKELIERLFCEESGYQKFTFVNHLKKQKLIYLTLEENINEKNVIFVGKRLRADQTHFQKYEKGIFKNTGKKLKIFSKNLENI</sequence>
<gene>
    <name evidence="2" type="ORF">M0811_03652</name>
</gene>
<proteinExistence type="predicted"/>
<evidence type="ECO:0000313" key="3">
    <source>
        <dbReference type="Proteomes" id="UP001149090"/>
    </source>
</evidence>
<reference evidence="2" key="1">
    <citation type="submission" date="2022-10" db="EMBL/GenBank/DDBJ databases">
        <title>Novel sulphate-reducing endosymbionts in the free-living metamonad Anaeramoeba.</title>
        <authorList>
            <person name="Jerlstrom-Hultqvist J."/>
            <person name="Cepicka I."/>
            <person name="Gallot-Lavallee L."/>
            <person name="Salas-Leiva D."/>
            <person name="Curtis B.A."/>
            <person name="Zahonova K."/>
            <person name="Pipaliya S."/>
            <person name="Dacks J."/>
            <person name="Roger A.J."/>
        </authorList>
    </citation>
    <scope>NUCLEOTIDE SEQUENCE</scope>
    <source>
        <strain evidence="2">BMAN</strain>
    </source>
</reference>
<keyword evidence="3" id="KW-1185">Reference proteome</keyword>
<dbReference type="Proteomes" id="UP001149090">
    <property type="component" value="Unassembled WGS sequence"/>
</dbReference>
<comment type="caution">
    <text evidence="2">The sequence shown here is derived from an EMBL/GenBank/DDBJ whole genome shotgun (WGS) entry which is preliminary data.</text>
</comment>
<evidence type="ECO:0000313" key="2">
    <source>
        <dbReference type="EMBL" id="KAJ5066318.1"/>
    </source>
</evidence>
<organism evidence="2 3">
    <name type="scientific">Anaeramoeba ignava</name>
    <name type="common">Anaerobic marine amoeba</name>
    <dbReference type="NCBI Taxonomy" id="1746090"/>
    <lineage>
        <taxon>Eukaryota</taxon>
        <taxon>Metamonada</taxon>
        <taxon>Anaeramoebidae</taxon>
        <taxon>Anaeramoeba</taxon>
    </lineage>
</organism>
<feature type="compositionally biased region" description="Low complexity" evidence="1">
    <location>
        <begin position="36"/>
        <end position="54"/>
    </location>
</feature>
<evidence type="ECO:0000256" key="1">
    <source>
        <dbReference type="SAM" id="MobiDB-lite"/>
    </source>
</evidence>